<dbReference type="InterPro" id="IPR036390">
    <property type="entry name" value="WH_DNA-bd_sf"/>
</dbReference>
<dbReference type="PROSITE" id="PS51063">
    <property type="entry name" value="HTH_CRP_2"/>
    <property type="match status" value="1"/>
</dbReference>
<dbReference type="SMART" id="SM00100">
    <property type="entry name" value="cNMP"/>
    <property type="match status" value="1"/>
</dbReference>
<dbReference type="Pfam" id="PF00027">
    <property type="entry name" value="cNMP_binding"/>
    <property type="match status" value="1"/>
</dbReference>
<dbReference type="Pfam" id="PF13545">
    <property type="entry name" value="HTH_Crp_2"/>
    <property type="match status" value="1"/>
</dbReference>
<dbReference type="PANTHER" id="PTHR24567">
    <property type="entry name" value="CRP FAMILY TRANSCRIPTIONAL REGULATORY PROTEIN"/>
    <property type="match status" value="1"/>
</dbReference>
<evidence type="ECO:0000256" key="1">
    <source>
        <dbReference type="ARBA" id="ARBA00023015"/>
    </source>
</evidence>
<dbReference type="SUPFAM" id="SSF46785">
    <property type="entry name" value="Winged helix' DNA-binding domain"/>
    <property type="match status" value="1"/>
</dbReference>
<evidence type="ECO:0000313" key="6">
    <source>
        <dbReference type="EMBL" id="WQB99624.1"/>
    </source>
</evidence>
<proteinExistence type="predicted"/>
<dbReference type="Proteomes" id="UP001322481">
    <property type="component" value="Chromosome"/>
</dbReference>
<dbReference type="InterPro" id="IPR050397">
    <property type="entry name" value="Env_Response_Regulators"/>
</dbReference>
<name>A0ABZ0VTT1_9HYPH</name>
<organism evidence="6 7">
    <name type="scientific">Mesorhizobium huakuii</name>
    <dbReference type="NCBI Taxonomy" id="28104"/>
    <lineage>
        <taxon>Bacteria</taxon>
        <taxon>Pseudomonadati</taxon>
        <taxon>Pseudomonadota</taxon>
        <taxon>Alphaproteobacteria</taxon>
        <taxon>Hyphomicrobiales</taxon>
        <taxon>Phyllobacteriaceae</taxon>
        <taxon>Mesorhizobium</taxon>
    </lineage>
</organism>
<evidence type="ECO:0000256" key="3">
    <source>
        <dbReference type="ARBA" id="ARBA00023163"/>
    </source>
</evidence>
<dbReference type="EMBL" id="CP139858">
    <property type="protein sequence ID" value="WQB99624.1"/>
    <property type="molecule type" value="Genomic_DNA"/>
</dbReference>
<feature type="domain" description="Cyclic nucleotide-binding" evidence="4">
    <location>
        <begin position="14"/>
        <end position="107"/>
    </location>
</feature>
<dbReference type="RefSeq" id="WP_322414406.1">
    <property type="nucleotide sequence ID" value="NZ_CP139858.1"/>
</dbReference>
<gene>
    <name evidence="6" type="ORF">U0R22_003809</name>
</gene>
<dbReference type="PANTHER" id="PTHR24567:SF28">
    <property type="entry name" value="LISTERIOLYSIN REGULATORY PROTEIN"/>
    <property type="match status" value="1"/>
</dbReference>
<dbReference type="SMART" id="SM00419">
    <property type="entry name" value="HTH_CRP"/>
    <property type="match status" value="1"/>
</dbReference>
<dbReference type="InterPro" id="IPR000595">
    <property type="entry name" value="cNMP-bd_dom"/>
</dbReference>
<dbReference type="PRINTS" id="PR00034">
    <property type="entry name" value="HTHCRP"/>
</dbReference>
<dbReference type="SUPFAM" id="SSF51206">
    <property type="entry name" value="cAMP-binding domain-like"/>
    <property type="match status" value="1"/>
</dbReference>
<dbReference type="InterPro" id="IPR036388">
    <property type="entry name" value="WH-like_DNA-bd_sf"/>
</dbReference>
<dbReference type="Gene3D" id="2.60.120.10">
    <property type="entry name" value="Jelly Rolls"/>
    <property type="match status" value="1"/>
</dbReference>
<protein>
    <submittedName>
        <fullName evidence="6">Crp/Fnr family transcriptional regulator</fullName>
    </submittedName>
</protein>
<dbReference type="CDD" id="cd00038">
    <property type="entry name" value="CAP_ED"/>
    <property type="match status" value="1"/>
</dbReference>
<dbReference type="InterPro" id="IPR012318">
    <property type="entry name" value="HTH_CRP"/>
</dbReference>
<evidence type="ECO:0000313" key="7">
    <source>
        <dbReference type="Proteomes" id="UP001322481"/>
    </source>
</evidence>
<evidence type="ECO:0000259" key="5">
    <source>
        <dbReference type="PROSITE" id="PS51063"/>
    </source>
</evidence>
<dbReference type="InterPro" id="IPR018490">
    <property type="entry name" value="cNMP-bd_dom_sf"/>
</dbReference>
<keyword evidence="2" id="KW-0238">DNA-binding</keyword>
<dbReference type="PROSITE" id="PS50042">
    <property type="entry name" value="CNMP_BINDING_3"/>
    <property type="match status" value="1"/>
</dbReference>
<feature type="domain" description="HTH crp-type" evidence="5">
    <location>
        <begin position="148"/>
        <end position="221"/>
    </location>
</feature>
<keyword evidence="7" id="KW-1185">Reference proteome</keyword>
<sequence length="234" mass="25726">MSRLDRSLIASLSAFQGLTSAELDRMVSQARSLRIARNRAVFEQEQDAHSFFLLLDGHIRVVKSTAEGGEVTVRYIGPGELMGIATALGRTTYPASAIAAVDCVVLAWPSTLWSEFASAYPSFGASTYQTVGNRLQDAHTRVVEMSTEHVDRRVAHALLKLVNQTGRKTEEGLMIDFPISRQDIAEMTGTTLHTVSRLMSAWEGKGLVRSGRQKVTVVEPHRLLMLAEGRAQKT</sequence>
<dbReference type="InterPro" id="IPR014710">
    <property type="entry name" value="RmlC-like_jellyroll"/>
</dbReference>
<keyword evidence="3" id="KW-0804">Transcription</keyword>
<accession>A0ABZ0VTT1</accession>
<keyword evidence="1" id="KW-0805">Transcription regulation</keyword>
<evidence type="ECO:0000256" key="2">
    <source>
        <dbReference type="ARBA" id="ARBA00023125"/>
    </source>
</evidence>
<dbReference type="Gene3D" id="1.10.10.10">
    <property type="entry name" value="Winged helix-like DNA-binding domain superfamily/Winged helix DNA-binding domain"/>
    <property type="match status" value="1"/>
</dbReference>
<evidence type="ECO:0000259" key="4">
    <source>
        <dbReference type="PROSITE" id="PS50042"/>
    </source>
</evidence>
<reference evidence="6 7" key="1">
    <citation type="submission" date="2023-11" db="EMBL/GenBank/DDBJ databases">
        <authorList>
            <person name="Panchal A.K."/>
            <person name="Meaney J.S."/>
            <person name="Karas B.J."/>
            <person name="diCenzo G.C."/>
        </authorList>
    </citation>
    <scope>NUCLEOTIDE SEQUENCE [LARGE SCALE GENOMIC DNA]</scope>
    <source>
        <strain evidence="6 7">NZP2235</strain>
    </source>
</reference>
<dbReference type="CDD" id="cd00092">
    <property type="entry name" value="HTH_CRP"/>
    <property type="match status" value="1"/>
</dbReference>